<sequence length="277" mass="30160">MERRDFIVKTILATATLAATYISQGISSTTMVTPNSGAEKKKDPNAKTIAFVLFPNMTPLDIVGPVTMLQNHGFNVEYVYHDKNPVPTEINSLSLIPTATFSELNSVDILCVTGTHNPFNAIADKKMLDWINTVGKRAEYVTSVCTGGIIIAAAGLLDGYKASTHWSFQDTLTALGATPSDERVTIDRNRITGGGVTAGIDFGLYLLSLLKGKTTAELMQLFIQYDPHPPFNAGTPQLAGQKLTDQAKEMTAAYLAKETPNYKETLTEAIDYKKNYL</sequence>
<dbReference type="PANTHER" id="PTHR43130:SF2">
    <property type="entry name" value="DJ-1_PFPI DOMAIN-CONTAINING PROTEIN"/>
    <property type="match status" value="1"/>
</dbReference>
<dbReference type="PANTHER" id="PTHR43130">
    <property type="entry name" value="ARAC-FAMILY TRANSCRIPTIONAL REGULATOR"/>
    <property type="match status" value="1"/>
</dbReference>
<dbReference type="GO" id="GO:0006355">
    <property type="term" value="P:regulation of DNA-templated transcription"/>
    <property type="evidence" value="ECO:0007669"/>
    <property type="project" value="TreeGrafter"/>
</dbReference>
<evidence type="ECO:0000259" key="1">
    <source>
        <dbReference type="Pfam" id="PF01965"/>
    </source>
</evidence>
<dbReference type="InterPro" id="IPR002818">
    <property type="entry name" value="DJ-1/PfpI"/>
</dbReference>
<evidence type="ECO:0000313" key="2">
    <source>
        <dbReference type="EMBL" id="RJF53285.1"/>
    </source>
</evidence>
<dbReference type="EMBL" id="QYYG01000010">
    <property type="protein sequence ID" value="RJF53285.1"/>
    <property type="molecule type" value="Genomic_DNA"/>
</dbReference>
<dbReference type="SUPFAM" id="SSF52317">
    <property type="entry name" value="Class I glutamine amidotransferase-like"/>
    <property type="match status" value="1"/>
</dbReference>
<dbReference type="Gene3D" id="3.40.50.880">
    <property type="match status" value="1"/>
</dbReference>
<evidence type="ECO:0000313" key="3">
    <source>
        <dbReference type="Proteomes" id="UP000284338"/>
    </source>
</evidence>
<accession>A0AA92X243</accession>
<dbReference type="Pfam" id="PF01965">
    <property type="entry name" value="DJ-1_PfpI"/>
    <property type="match status" value="1"/>
</dbReference>
<dbReference type="RefSeq" id="WP_119805290.1">
    <property type="nucleotide sequence ID" value="NZ_QYYG01000010.1"/>
</dbReference>
<dbReference type="InterPro" id="IPR052158">
    <property type="entry name" value="INH-QAR"/>
</dbReference>
<feature type="domain" description="DJ-1/PfpI" evidence="1">
    <location>
        <begin position="47"/>
        <end position="207"/>
    </location>
</feature>
<organism evidence="2 3">
    <name type="scientific">Serratia inhibens</name>
    <dbReference type="NCBI Taxonomy" id="2338073"/>
    <lineage>
        <taxon>Bacteria</taxon>
        <taxon>Pseudomonadati</taxon>
        <taxon>Pseudomonadota</taxon>
        <taxon>Gammaproteobacteria</taxon>
        <taxon>Enterobacterales</taxon>
        <taxon>Yersiniaceae</taxon>
        <taxon>Serratia</taxon>
    </lineage>
</organism>
<dbReference type="AlphaFoldDB" id="A0AA92X243"/>
<protein>
    <submittedName>
        <fullName evidence="2">DJ-1/PfpI family protein</fullName>
    </submittedName>
</protein>
<reference evidence="2 3" key="1">
    <citation type="submission" date="2018-09" db="EMBL/GenBank/DDBJ databases">
        <title>Draft genome of a novel serratia sp. strain with antifungal activity.</title>
        <authorList>
            <person name="Dichmann S.I."/>
            <person name="Park B.P."/>
            <person name="Pathiraja D."/>
            <person name="Choi I.-G."/>
            <person name="Stougaard P."/>
            <person name="Hennessy R.C."/>
        </authorList>
    </citation>
    <scope>NUCLEOTIDE SEQUENCE [LARGE SCALE GENOMIC DNA]</scope>
    <source>
        <strain evidence="2 3">S40</strain>
    </source>
</reference>
<dbReference type="CDD" id="cd03139">
    <property type="entry name" value="GATase1_PfpI_2"/>
    <property type="match status" value="1"/>
</dbReference>
<comment type="caution">
    <text evidence="2">The sequence shown here is derived from an EMBL/GenBank/DDBJ whole genome shotgun (WGS) entry which is preliminary data.</text>
</comment>
<dbReference type="InterPro" id="IPR029062">
    <property type="entry name" value="Class_I_gatase-like"/>
</dbReference>
<gene>
    <name evidence="2" type="ORF">D4100_22655</name>
</gene>
<proteinExistence type="predicted"/>
<dbReference type="Proteomes" id="UP000284338">
    <property type="component" value="Unassembled WGS sequence"/>
</dbReference>
<keyword evidence="3" id="KW-1185">Reference proteome</keyword>
<name>A0AA92X243_9GAMM</name>